<evidence type="ECO:0000313" key="4">
    <source>
        <dbReference type="Proteomes" id="UP000794436"/>
    </source>
</evidence>
<keyword evidence="2" id="KW-0812">Transmembrane</keyword>
<evidence type="ECO:0000256" key="2">
    <source>
        <dbReference type="SAM" id="Phobius"/>
    </source>
</evidence>
<keyword evidence="2" id="KW-1133">Transmembrane helix</keyword>
<proteinExistence type="predicted"/>
<organism evidence="3 4">
    <name type="scientific">Pythium oligandrum</name>
    <name type="common">Mycoparasitic fungus</name>
    <dbReference type="NCBI Taxonomy" id="41045"/>
    <lineage>
        <taxon>Eukaryota</taxon>
        <taxon>Sar</taxon>
        <taxon>Stramenopiles</taxon>
        <taxon>Oomycota</taxon>
        <taxon>Peronosporomycetes</taxon>
        <taxon>Pythiales</taxon>
        <taxon>Pythiaceae</taxon>
        <taxon>Pythium</taxon>
    </lineage>
</organism>
<sequence length="247" mass="26306">MAEEQIATAAAEGLPAIVVASQDNRRLASDYLVNLVRSASGDTQRAAVKKINAHCNSELTTFCITEVQLVQSIHRVTNGGTAPGSASALADALRNVHVCLAERPEVLSSSCQDAFTSQFLMPSSTGDPGWNYPDGDRGNHGRGHGRKPKVRRSDDDSDDRSVGIYVINGPPSGEAYGGAIDHPGARHHHHSSTAGTVALWLFVPPFFVVGLAFTVKHAVAYVKQRRGFVLTVHSTGYAPLKTTPDSP</sequence>
<protein>
    <submittedName>
        <fullName evidence="3">Uncharacterized protein</fullName>
    </submittedName>
</protein>
<evidence type="ECO:0000313" key="3">
    <source>
        <dbReference type="EMBL" id="TMW64497.1"/>
    </source>
</evidence>
<feature type="compositionally biased region" description="Basic residues" evidence="1">
    <location>
        <begin position="140"/>
        <end position="150"/>
    </location>
</feature>
<dbReference type="Proteomes" id="UP000794436">
    <property type="component" value="Unassembled WGS sequence"/>
</dbReference>
<gene>
    <name evidence="3" type="ORF">Poli38472_011377</name>
</gene>
<dbReference type="AlphaFoldDB" id="A0A8K1CLH7"/>
<feature type="region of interest" description="Disordered" evidence="1">
    <location>
        <begin position="126"/>
        <end position="170"/>
    </location>
</feature>
<dbReference type="EMBL" id="SPLM01000039">
    <property type="protein sequence ID" value="TMW64497.1"/>
    <property type="molecule type" value="Genomic_DNA"/>
</dbReference>
<feature type="transmembrane region" description="Helical" evidence="2">
    <location>
        <begin position="197"/>
        <end position="215"/>
    </location>
</feature>
<evidence type="ECO:0000256" key="1">
    <source>
        <dbReference type="SAM" id="MobiDB-lite"/>
    </source>
</evidence>
<name>A0A8K1CLH7_PYTOL</name>
<keyword evidence="4" id="KW-1185">Reference proteome</keyword>
<reference evidence="3" key="1">
    <citation type="submission" date="2019-03" db="EMBL/GenBank/DDBJ databases">
        <title>Long read genome sequence of the mycoparasitic Pythium oligandrum ATCC 38472 isolated from sugarbeet rhizosphere.</title>
        <authorList>
            <person name="Gaulin E."/>
        </authorList>
    </citation>
    <scope>NUCLEOTIDE SEQUENCE</scope>
    <source>
        <strain evidence="3">ATCC 38472_TT</strain>
    </source>
</reference>
<keyword evidence="2" id="KW-0472">Membrane</keyword>
<accession>A0A8K1CLH7</accession>
<comment type="caution">
    <text evidence="3">The sequence shown here is derived from an EMBL/GenBank/DDBJ whole genome shotgun (WGS) entry which is preliminary data.</text>
</comment>